<dbReference type="InterPro" id="IPR036249">
    <property type="entry name" value="Thioredoxin-like_sf"/>
</dbReference>
<keyword evidence="1" id="KW-0676">Redox-active center</keyword>
<dbReference type="RefSeq" id="WP_168105721.1">
    <property type="nucleotide sequence ID" value="NZ_VTOX01000001.1"/>
</dbReference>
<comment type="subcellular location">
    <subcellularLocation>
        <location evidence="1">Periplasm</location>
    </subcellularLocation>
</comment>
<evidence type="ECO:0000313" key="3">
    <source>
        <dbReference type="EMBL" id="NKE64649.1"/>
    </source>
</evidence>
<feature type="domain" description="Thioredoxin-like fold" evidence="2">
    <location>
        <begin position="132"/>
        <end position="277"/>
    </location>
</feature>
<dbReference type="NCBIfam" id="NF008657">
    <property type="entry name" value="PRK11657.1"/>
    <property type="match status" value="1"/>
</dbReference>
<name>A0A7X6DCH4_9BURK</name>
<proteinExistence type="inferred from homology"/>
<gene>
    <name evidence="3" type="primary">dsbG</name>
    <name evidence="3" type="ORF">RAMLITH_02340</name>
</gene>
<dbReference type="GO" id="GO:0042597">
    <property type="term" value="C:periplasmic space"/>
    <property type="evidence" value="ECO:0007669"/>
    <property type="project" value="UniProtKB-SubCell"/>
</dbReference>
<dbReference type="InterPro" id="IPR033954">
    <property type="entry name" value="DiS-bond_Isoase_DsbC/G"/>
</dbReference>
<evidence type="ECO:0000256" key="1">
    <source>
        <dbReference type="RuleBase" id="RU364038"/>
    </source>
</evidence>
<sequence length="281" mass="29398">MNFSRSPARGTQLPAPRAIAFAALALVPLAAPAAAPEPPPPLRALQSQGVTIVGTFPAPGGLTAWAGYAGQQPLAFYATPDGKHVIVGTLLDAQGHDVTEAPLAKAVQAPMTAGLWQQLERSHWIADGKADAPRTVYVFTDPNCPYCNKFWADARPWVDSGKVQLRHIMVGILTPTSAGKAAALLASKDPADALATYERGHVAENAKVLGAGRPRPLDDAGLKPLASIPPKVQAQLDANEKLMAGLRLQATPAFAWRDAKGAVQTRTGAPPSAMAQILGPR</sequence>
<organism evidence="3 4">
    <name type="scientific">Ramlibacter lithotrophicus</name>
    <dbReference type="NCBI Taxonomy" id="2606681"/>
    <lineage>
        <taxon>Bacteria</taxon>
        <taxon>Pseudomonadati</taxon>
        <taxon>Pseudomonadota</taxon>
        <taxon>Betaproteobacteria</taxon>
        <taxon>Burkholderiales</taxon>
        <taxon>Comamonadaceae</taxon>
        <taxon>Ramlibacter</taxon>
    </lineage>
</organism>
<dbReference type="AlphaFoldDB" id="A0A7X6DCH4"/>
<evidence type="ECO:0000313" key="4">
    <source>
        <dbReference type="Proteomes" id="UP000521868"/>
    </source>
</evidence>
<dbReference type="Gene3D" id="3.40.30.10">
    <property type="entry name" value="Glutaredoxin"/>
    <property type="match status" value="1"/>
</dbReference>
<accession>A0A7X6DCH4</accession>
<keyword evidence="1" id="KW-0732">Signal</keyword>
<dbReference type="CDD" id="cd03020">
    <property type="entry name" value="DsbA_DsbC_DsbG"/>
    <property type="match status" value="1"/>
</dbReference>
<feature type="chain" id="PRO_5031596329" description="Thiol:disulfide interchange protein" evidence="1">
    <location>
        <begin position="34"/>
        <end position="281"/>
    </location>
</feature>
<keyword evidence="4" id="KW-1185">Reference proteome</keyword>
<keyword evidence="1" id="KW-0574">Periplasm</keyword>
<dbReference type="Proteomes" id="UP000521868">
    <property type="component" value="Unassembled WGS sequence"/>
</dbReference>
<feature type="signal peptide" evidence="1">
    <location>
        <begin position="1"/>
        <end position="33"/>
    </location>
</feature>
<dbReference type="InterPro" id="IPR009094">
    <property type="entry name" value="DiS-bond_isomerase_DsbC/G_N_sf"/>
</dbReference>
<dbReference type="InterPro" id="IPR012336">
    <property type="entry name" value="Thioredoxin-like_fold"/>
</dbReference>
<dbReference type="SUPFAM" id="SSF54423">
    <property type="entry name" value="DsbC/DsbG N-terminal domain-like"/>
    <property type="match status" value="1"/>
</dbReference>
<reference evidence="3 4" key="1">
    <citation type="journal article" date="2020" name="Nature">
        <title>Bacterial chemolithoautotrophy via manganese oxidation.</title>
        <authorList>
            <person name="Yu H."/>
            <person name="Leadbetter J.R."/>
        </authorList>
    </citation>
    <scope>NUCLEOTIDE SEQUENCE [LARGE SCALE GENOMIC DNA]</scope>
    <source>
        <strain evidence="3 4">RBP-1</strain>
    </source>
</reference>
<dbReference type="SUPFAM" id="SSF52833">
    <property type="entry name" value="Thioredoxin-like"/>
    <property type="match status" value="1"/>
</dbReference>
<dbReference type="Gene3D" id="3.10.450.70">
    <property type="entry name" value="Disulphide bond isomerase, DsbC/G, N-terminal"/>
    <property type="match status" value="1"/>
</dbReference>
<dbReference type="EMBL" id="VTOX01000001">
    <property type="protein sequence ID" value="NKE64649.1"/>
    <property type="molecule type" value="Genomic_DNA"/>
</dbReference>
<protein>
    <recommendedName>
        <fullName evidence="1">Thiol:disulfide interchange protein</fullName>
    </recommendedName>
</protein>
<dbReference type="InterPro" id="IPR051470">
    <property type="entry name" value="Thiol:disulfide_interchange"/>
</dbReference>
<dbReference type="PANTHER" id="PTHR35272:SF4">
    <property type="entry name" value="THIOL:DISULFIDE INTERCHANGE PROTEIN DSBG"/>
    <property type="match status" value="1"/>
</dbReference>
<dbReference type="PANTHER" id="PTHR35272">
    <property type="entry name" value="THIOL:DISULFIDE INTERCHANGE PROTEIN DSBC-RELATED"/>
    <property type="match status" value="1"/>
</dbReference>
<comment type="function">
    <text evidence="1">Required for disulfide bond formation in some periplasmic proteins. Acts by transferring its disulfide bond to other proteins and is reduced in the process.</text>
</comment>
<dbReference type="Pfam" id="PF13098">
    <property type="entry name" value="Thioredoxin_2"/>
    <property type="match status" value="1"/>
</dbReference>
<evidence type="ECO:0000259" key="2">
    <source>
        <dbReference type="Pfam" id="PF13098"/>
    </source>
</evidence>
<comment type="caution">
    <text evidence="3">The sequence shown here is derived from an EMBL/GenBank/DDBJ whole genome shotgun (WGS) entry which is preliminary data.</text>
</comment>
<comment type="similarity">
    <text evidence="1">Belongs to the thioredoxin family. DsbC subfamily.</text>
</comment>